<organism evidence="2">
    <name type="scientific">Brassica cretica</name>
    <name type="common">Mustard</name>
    <dbReference type="NCBI Taxonomy" id="69181"/>
    <lineage>
        <taxon>Eukaryota</taxon>
        <taxon>Viridiplantae</taxon>
        <taxon>Streptophyta</taxon>
        <taxon>Embryophyta</taxon>
        <taxon>Tracheophyta</taxon>
        <taxon>Spermatophyta</taxon>
        <taxon>Magnoliopsida</taxon>
        <taxon>eudicotyledons</taxon>
        <taxon>Gunneridae</taxon>
        <taxon>Pentapetalae</taxon>
        <taxon>rosids</taxon>
        <taxon>malvids</taxon>
        <taxon>Brassicales</taxon>
        <taxon>Brassicaceae</taxon>
        <taxon>Brassiceae</taxon>
        <taxon>Brassica</taxon>
    </lineage>
</organism>
<evidence type="ECO:0000313" key="3">
    <source>
        <dbReference type="EMBL" id="KAF3611711.1"/>
    </source>
</evidence>
<reference evidence="2" key="1">
    <citation type="submission" date="2019-12" db="EMBL/GenBank/DDBJ databases">
        <title>Genome sequencing and annotation of Brassica cretica.</title>
        <authorList>
            <person name="Studholme D.J."/>
            <person name="Sarris P.F."/>
        </authorList>
    </citation>
    <scope>NUCLEOTIDE SEQUENCE</scope>
    <source>
        <strain evidence="2">PFS-102/07</strain>
        <tissue evidence="2">Leaf</tissue>
    </source>
</reference>
<dbReference type="AlphaFoldDB" id="A0A3N6TWD0"/>
<name>A0A3N6TWD0_BRACR</name>
<dbReference type="Proteomes" id="UP000266723">
    <property type="component" value="Unassembled WGS sequence"/>
</dbReference>
<sequence>MLDVGKGLVYGDRRRRSTIFGKTRTSCEMDGAEGRFGGGAGWGAPDDPINWGKLSN</sequence>
<accession>A0A3N6TWD0</accession>
<keyword evidence="4" id="KW-1185">Reference proteome</keyword>
<feature type="region of interest" description="Disordered" evidence="1">
    <location>
        <begin position="31"/>
        <end position="56"/>
    </location>
</feature>
<reference evidence="3" key="2">
    <citation type="submission" date="2019-12" db="EMBL/GenBank/DDBJ databases">
        <authorList>
            <person name="Studholme D.J."/>
            <person name="Sarris P."/>
        </authorList>
    </citation>
    <scope>NUCLEOTIDE SEQUENCE</scope>
    <source>
        <strain evidence="3">PFS-1207/04</strain>
        <tissue evidence="3">Leaf</tissue>
    </source>
</reference>
<dbReference type="EMBL" id="QGKY02000164">
    <property type="protein sequence ID" value="KAF2595213.1"/>
    <property type="molecule type" value="Genomic_DNA"/>
</dbReference>
<protein>
    <submittedName>
        <fullName evidence="2">Uncharacterized protein</fullName>
    </submittedName>
</protein>
<evidence type="ECO:0000313" key="4">
    <source>
        <dbReference type="Proteomes" id="UP000266723"/>
    </source>
</evidence>
<gene>
    <name evidence="3" type="ORF">DY000_02050559</name>
    <name evidence="2" type="ORF">F2Q70_00042998</name>
</gene>
<proteinExistence type="predicted"/>
<evidence type="ECO:0000313" key="2">
    <source>
        <dbReference type="EMBL" id="KAF2595213.1"/>
    </source>
</evidence>
<reference evidence="3 4" key="3">
    <citation type="journal article" date="2020" name="BMC Genomics">
        <title>Intraspecific diversification of the crop wild relative Brassica cretica Lam. using demographic model selection.</title>
        <authorList>
            <person name="Kioukis A."/>
            <person name="Michalopoulou V.A."/>
            <person name="Briers L."/>
            <person name="Pirintsos S."/>
            <person name="Studholme D.J."/>
            <person name="Pavlidis P."/>
            <person name="Sarris P.F."/>
        </authorList>
    </citation>
    <scope>NUCLEOTIDE SEQUENCE [LARGE SCALE GENOMIC DNA]</scope>
    <source>
        <strain evidence="4">cv. PFS-1207/04</strain>
        <strain evidence="3">PFS-1207/04</strain>
    </source>
</reference>
<dbReference type="EMBL" id="QGKV02000297">
    <property type="protein sequence ID" value="KAF3611711.1"/>
    <property type="molecule type" value="Genomic_DNA"/>
</dbReference>
<comment type="caution">
    <text evidence="2">The sequence shown here is derived from an EMBL/GenBank/DDBJ whole genome shotgun (WGS) entry which is preliminary data.</text>
</comment>
<evidence type="ECO:0000256" key="1">
    <source>
        <dbReference type="SAM" id="MobiDB-lite"/>
    </source>
</evidence>